<sequence length="306" mass="36096">MQQEIFEVGTNKRQTQCSDPDLNSVFSKLLDGEISLEANYQRDMVWSEAKQSMLIDSIFCEMYIPALLFSYREELFFCVDGKQRLLSVQKFMANEIPWKRKAGNIWYSSVPEKKTGVALTEQQRRWFNSRSPMRFVTFYGLDETTEMQMFQRIQDGMQLKYTEKLLASQNTIVRYCVDTLQVLYGDELDMLRSNKRKEHVLLFLRVCFLCKMGSDPNVLSTKKVQEFTETQDLAEIKEDVEEVLSFHGQNMQVYKKKPLWFLLATAIWLKERDSDKTLERLEKLMKNSKVDGKLNKKNISHLFEQL</sequence>
<reference evidence="2" key="1">
    <citation type="submission" date="2023-07" db="EMBL/GenBank/DDBJ databases">
        <authorList>
            <person name="Xia Y."/>
        </authorList>
    </citation>
    <scope>NUCLEOTIDE SEQUENCE</scope>
    <source>
        <strain evidence="2">E</strain>
    </source>
</reference>
<dbReference type="PANTHER" id="PTHR39639:SF1">
    <property type="entry name" value="DUF262 DOMAIN-CONTAINING PROTEIN"/>
    <property type="match status" value="1"/>
</dbReference>
<gene>
    <name evidence="2" type="ORF">MarDSR_445</name>
</gene>
<dbReference type="Pfam" id="PF03235">
    <property type="entry name" value="GmrSD_N"/>
    <property type="match status" value="1"/>
</dbReference>
<organism evidence="2">
    <name type="scientific">Marseillevirus sp</name>
    <dbReference type="NCBI Taxonomy" id="2809551"/>
    <lineage>
        <taxon>Viruses</taxon>
        <taxon>Varidnaviria</taxon>
        <taxon>Bamfordvirae</taxon>
        <taxon>Nucleocytoviricota</taxon>
        <taxon>Megaviricetes</taxon>
        <taxon>Pimascovirales</taxon>
        <taxon>Pimascovirales incertae sedis</taxon>
        <taxon>Marseilleviridae</taxon>
        <taxon>Marseillevirus</taxon>
    </lineage>
</organism>
<evidence type="ECO:0000313" key="2">
    <source>
        <dbReference type="EMBL" id="WNL50484.1"/>
    </source>
</evidence>
<dbReference type="PANTHER" id="PTHR39639">
    <property type="entry name" value="CHROMOSOME 16, WHOLE GENOME SHOTGUN SEQUENCE"/>
    <property type="match status" value="1"/>
</dbReference>
<dbReference type="EMBL" id="OR343189">
    <property type="protein sequence ID" value="WNL50484.1"/>
    <property type="molecule type" value="Genomic_DNA"/>
</dbReference>
<feature type="domain" description="GmrSD restriction endonucleases N-terminal" evidence="1">
    <location>
        <begin position="28"/>
        <end position="134"/>
    </location>
</feature>
<dbReference type="InterPro" id="IPR004919">
    <property type="entry name" value="GmrSD_N"/>
</dbReference>
<accession>A0AA96EPP7</accession>
<protein>
    <submittedName>
        <fullName evidence="2">Nuclease</fullName>
    </submittedName>
</protein>
<evidence type="ECO:0000259" key="1">
    <source>
        <dbReference type="Pfam" id="PF03235"/>
    </source>
</evidence>
<name>A0AA96EPP7_9VIRU</name>
<proteinExistence type="predicted"/>